<comment type="caution">
    <text evidence="3">The sequence shown here is derived from an EMBL/GenBank/DDBJ whole genome shotgun (WGS) entry which is preliminary data.</text>
</comment>
<sequence length="436" mass="50746">MFLYRELLIALLISLASIVLADIIVQPGYTHQYGNYPQHQIVPQTKSPTEQYRSKAYNAHTYPSYKPYETNAKYFIGYPRHHYPHYPHYPHYHHRPYYPSNPHRLHFAKIGGRGYEKPSVYLGYPKPFIVHSRRKRSFESNPANIESSKIKITEKDNDVAAKSPVIDIKNLAVDDSLLPENEPTDTNDKRVVKRQVGVNNPFLSDGITTAYYHPVILNTMKDILQTRHPGIHFVPVREKTPEQEETPTNGYRIISNEPTILHSMSETDDDSQYRDALNTEKKISTEEFTSAIENVNLHLPSGVYRVWNPKGEDSQLNEPSYPEYRSLDARMYGMAPSTRTEQVWRSNYNSNYRDAEDAEDVEDVEDAINQKPTAEQILSLMALIRTLWPKTHPFFVNTEEQVKAFQTRAAHQEMYPSQVRILTLIYFVFLHFFFFI</sequence>
<dbReference type="EMBL" id="JADYXP020000002">
    <property type="protein sequence ID" value="KAL0130991.1"/>
    <property type="molecule type" value="Genomic_DNA"/>
</dbReference>
<name>A0AAW2GUL2_9HYME</name>
<feature type="transmembrane region" description="Helical" evidence="1">
    <location>
        <begin position="417"/>
        <end position="435"/>
    </location>
</feature>
<organism evidence="3 4">
    <name type="scientific">Cardiocondyla obscurior</name>
    <dbReference type="NCBI Taxonomy" id="286306"/>
    <lineage>
        <taxon>Eukaryota</taxon>
        <taxon>Metazoa</taxon>
        <taxon>Ecdysozoa</taxon>
        <taxon>Arthropoda</taxon>
        <taxon>Hexapoda</taxon>
        <taxon>Insecta</taxon>
        <taxon>Pterygota</taxon>
        <taxon>Neoptera</taxon>
        <taxon>Endopterygota</taxon>
        <taxon>Hymenoptera</taxon>
        <taxon>Apocrita</taxon>
        <taxon>Aculeata</taxon>
        <taxon>Formicoidea</taxon>
        <taxon>Formicidae</taxon>
        <taxon>Myrmicinae</taxon>
        <taxon>Cardiocondyla</taxon>
    </lineage>
</organism>
<evidence type="ECO:0000313" key="3">
    <source>
        <dbReference type="EMBL" id="KAL0130991.1"/>
    </source>
</evidence>
<evidence type="ECO:0000256" key="2">
    <source>
        <dbReference type="SAM" id="SignalP"/>
    </source>
</evidence>
<keyword evidence="1" id="KW-1133">Transmembrane helix</keyword>
<gene>
    <name evidence="3" type="ORF">PUN28_002522</name>
</gene>
<dbReference type="Proteomes" id="UP001430953">
    <property type="component" value="Unassembled WGS sequence"/>
</dbReference>
<accession>A0AAW2GUL2</accession>
<reference evidence="3 4" key="1">
    <citation type="submission" date="2023-03" db="EMBL/GenBank/DDBJ databases">
        <title>High recombination rates correlate with genetic variation in Cardiocondyla obscurior ants.</title>
        <authorList>
            <person name="Errbii M."/>
        </authorList>
    </citation>
    <scope>NUCLEOTIDE SEQUENCE [LARGE SCALE GENOMIC DNA]</scope>
    <source>
        <strain evidence="3">Alpha-2009</strain>
        <tissue evidence="3">Whole body</tissue>
    </source>
</reference>
<dbReference type="AlphaFoldDB" id="A0AAW2GUL2"/>
<keyword evidence="4" id="KW-1185">Reference proteome</keyword>
<protein>
    <submittedName>
        <fullName evidence="3">Uncharacterized protein</fullName>
    </submittedName>
</protein>
<evidence type="ECO:0000313" key="4">
    <source>
        <dbReference type="Proteomes" id="UP001430953"/>
    </source>
</evidence>
<feature type="chain" id="PRO_5043430445" evidence="2">
    <location>
        <begin position="22"/>
        <end position="436"/>
    </location>
</feature>
<keyword evidence="1" id="KW-0812">Transmembrane</keyword>
<evidence type="ECO:0000256" key="1">
    <source>
        <dbReference type="SAM" id="Phobius"/>
    </source>
</evidence>
<feature type="signal peptide" evidence="2">
    <location>
        <begin position="1"/>
        <end position="21"/>
    </location>
</feature>
<keyword evidence="1" id="KW-0472">Membrane</keyword>
<proteinExistence type="predicted"/>
<keyword evidence="2" id="KW-0732">Signal</keyword>